<reference evidence="5 6" key="1">
    <citation type="submission" date="2014-03" db="EMBL/GenBank/DDBJ databases">
        <title>Sequencing and Comparison of Genomes and Transcriptome Profiles of Human Ehrlichiosis Agents.</title>
        <authorList>
            <person name="Lin M."/>
            <person name="Daugherty S.C."/>
            <person name="Nagaraj S."/>
            <person name="Cheng Z."/>
            <person name="Xiong Q."/>
            <person name="Lin F.-Y."/>
            <person name="Sengamalay N."/>
            <person name="Ott S."/>
            <person name="Godinez A."/>
            <person name="Tallon L.J."/>
            <person name="Sadzewicz L."/>
            <person name="Fraser C.M."/>
            <person name="Dunning Hotopp J.C."/>
            <person name="Rikihisa Y."/>
        </authorList>
    </citation>
    <scope>NUCLEOTIDE SEQUENCE [LARGE SCALE GENOMIC DNA]</scope>
    <source>
        <strain evidence="5 6">Oregon</strain>
    </source>
</reference>
<feature type="binding site" evidence="4">
    <location>
        <position position="8"/>
    </location>
    <ligand>
        <name>a divalent metal cation</name>
        <dbReference type="ChEBI" id="CHEBI:60240"/>
        <label>1</label>
    </ligand>
</feature>
<dbReference type="NCBIfam" id="TIGR00010">
    <property type="entry name" value="YchF/TatD family DNA exonuclease"/>
    <property type="match status" value="1"/>
</dbReference>
<evidence type="ECO:0000256" key="2">
    <source>
        <dbReference type="ARBA" id="ARBA00022723"/>
    </source>
</evidence>
<dbReference type="STRING" id="1286528.NHE_0344"/>
<keyword evidence="6" id="KW-1185">Reference proteome</keyword>
<dbReference type="Pfam" id="PF01026">
    <property type="entry name" value="TatD_DNase"/>
    <property type="match status" value="1"/>
</dbReference>
<dbReference type="SUPFAM" id="SSF51556">
    <property type="entry name" value="Metallo-dependent hydrolases"/>
    <property type="match status" value="1"/>
</dbReference>
<proteinExistence type="inferred from homology"/>
<sequence>MIFDSHCHLIFYQEDELEGIVADAQSNGVKILHTIATRLSEYEELIATCERFSDVYCSIGVHPNHVDAGRQAYQDIINLAAHPKVISVGETGLDYYYNHTAKEDQRISFIEHIKAATDLNLPIIVHSRNAEADTIKILETESKDSGIPVILHSFASSRELFEAAVRNSWYLSFSGILTFKNALEIQQIARETPLNRILIETDAPYLAPVPVRGQRNYPVHVLHVLRYLSSLRDMNLEKLSHILLENFFNAFRKVPHI</sequence>
<dbReference type="GO" id="GO:0005829">
    <property type="term" value="C:cytosol"/>
    <property type="evidence" value="ECO:0007669"/>
    <property type="project" value="TreeGrafter"/>
</dbReference>
<dbReference type="InterPro" id="IPR015991">
    <property type="entry name" value="TatD/YcfH-like"/>
</dbReference>
<dbReference type="RefSeq" id="WP_038559237.1">
    <property type="nucleotide sequence ID" value="NZ_CP007481.1"/>
</dbReference>
<evidence type="ECO:0000313" key="5">
    <source>
        <dbReference type="EMBL" id="AHX11296.1"/>
    </source>
</evidence>
<evidence type="ECO:0000256" key="3">
    <source>
        <dbReference type="ARBA" id="ARBA00022801"/>
    </source>
</evidence>
<feature type="binding site" evidence="4">
    <location>
        <position position="90"/>
    </location>
    <ligand>
        <name>a divalent metal cation</name>
        <dbReference type="ChEBI" id="CHEBI:60240"/>
        <label>1</label>
    </ligand>
</feature>
<gene>
    <name evidence="5" type="ORF">NHE_0344</name>
</gene>
<dbReference type="PANTHER" id="PTHR46124">
    <property type="entry name" value="D-AMINOACYL-TRNA DEACYLASE"/>
    <property type="match status" value="1"/>
</dbReference>
<name>X5H3Z8_9RICK</name>
<feature type="binding site" evidence="4">
    <location>
        <position position="202"/>
    </location>
    <ligand>
        <name>a divalent metal cation</name>
        <dbReference type="ChEBI" id="CHEBI:60240"/>
        <label>1</label>
    </ligand>
</feature>
<dbReference type="CDD" id="cd01310">
    <property type="entry name" value="TatD_DNAse"/>
    <property type="match status" value="1"/>
</dbReference>
<evidence type="ECO:0000313" key="6">
    <source>
        <dbReference type="Proteomes" id="UP000023755"/>
    </source>
</evidence>
<dbReference type="PIRSF" id="PIRSF005902">
    <property type="entry name" value="DNase_TatD"/>
    <property type="match status" value="1"/>
</dbReference>
<dbReference type="EMBL" id="CP007481">
    <property type="protein sequence ID" value="AHX11296.1"/>
    <property type="molecule type" value="Genomic_DNA"/>
</dbReference>
<dbReference type="GO" id="GO:0046872">
    <property type="term" value="F:metal ion binding"/>
    <property type="evidence" value="ECO:0007669"/>
    <property type="project" value="UniProtKB-KW"/>
</dbReference>
<dbReference type="PANTHER" id="PTHR46124:SF2">
    <property type="entry name" value="D-AMINOACYL-TRNA DEACYLASE"/>
    <property type="match status" value="1"/>
</dbReference>
<evidence type="ECO:0000256" key="4">
    <source>
        <dbReference type="PIRSR" id="PIRSR005902-1"/>
    </source>
</evidence>
<protein>
    <submittedName>
        <fullName evidence="5">Hydrolase, TatD family protein</fullName>
    </submittedName>
</protein>
<dbReference type="GO" id="GO:0004536">
    <property type="term" value="F:DNA nuclease activity"/>
    <property type="evidence" value="ECO:0007669"/>
    <property type="project" value="InterPro"/>
</dbReference>
<feature type="binding site" evidence="4">
    <location>
        <position position="126"/>
    </location>
    <ligand>
        <name>a divalent metal cation</name>
        <dbReference type="ChEBI" id="CHEBI:60240"/>
        <label>2</label>
    </ligand>
</feature>
<dbReference type="FunFam" id="3.20.20.140:FF:000005">
    <property type="entry name" value="TatD family hydrolase"/>
    <property type="match status" value="1"/>
</dbReference>
<dbReference type="OrthoDB" id="9810005at2"/>
<accession>X5H3Z8</accession>
<keyword evidence="3 5" id="KW-0378">Hydrolase</keyword>
<keyword evidence="2 4" id="KW-0479">Metal-binding</keyword>
<dbReference type="InterPro" id="IPR032466">
    <property type="entry name" value="Metal_Hydrolase"/>
</dbReference>
<evidence type="ECO:0000256" key="1">
    <source>
        <dbReference type="ARBA" id="ARBA00009275"/>
    </source>
</evidence>
<feature type="binding site" evidence="4">
    <location>
        <position position="152"/>
    </location>
    <ligand>
        <name>a divalent metal cation</name>
        <dbReference type="ChEBI" id="CHEBI:60240"/>
        <label>2</label>
    </ligand>
</feature>
<organism evidence="5 6">
    <name type="scientific">Neorickettsia helminthoeca str. Oregon</name>
    <dbReference type="NCBI Taxonomy" id="1286528"/>
    <lineage>
        <taxon>Bacteria</taxon>
        <taxon>Pseudomonadati</taxon>
        <taxon>Pseudomonadota</taxon>
        <taxon>Alphaproteobacteria</taxon>
        <taxon>Rickettsiales</taxon>
        <taxon>Anaplasmataceae</taxon>
        <taxon>Neorickettsia</taxon>
    </lineage>
</organism>
<dbReference type="HOGENOM" id="CLU_031506_4_2_5"/>
<dbReference type="InterPro" id="IPR001130">
    <property type="entry name" value="TatD-like"/>
</dbReference>
<dbReference type="Proteomes" id="UP000023755">
    <property type="component" value="Chromosome"/>
</dbReference>
<dbReference type="KEGG" id="nhm:NHE_0344"/>
<comment type="similarity">
    <text evidence="1">Belongs to the metallo-dependent hydrolases superfamily. TatD-type hydrolase family.</text>
</comment>
<dbReference type="Gene3D" id="3.20.20.140">
    <property type="entry name" value="Metal-dependent hydrolases"/>
    <property type="match status" value="1"/>
</dbReference>
<feature type="binding site" evidence="4">
    <location>
        <position position="6"/>
    </location>
    <ligand>
        <name>a divalent metal cation</name>
        <dbReference type="ChEBI" id="CHEBI:60240"/>
        <label>1</label>
    </ligand>
</feature>
<dbReference type="AlphaFoldDB" id="X5H3Z8"/>
<dbReference type="GO" id="GO:0016788">
    <property type="term" value="F:hydrolase activity, acting on ester bonds"/>
    <property type="evidence" value="ECO:0007669"/>
    <property type="project" value="InterPro"/>
</dbReference>